<evidence type="ECO:0000256" key="5">
    <source>
        <dbReference type="ARBA" id="ARBA00023063"/>
    </source>
</evidence>
<feature type="transmembrane region" description="Helical" evidence="7">
    <location>
        <begin position="271"/>
        <end position="292"/>
    </location>
</feature>
<evidence type="ECO:0000256" key="6">
    <source>
        <dbReference type="ARBA" id="ARBA00023136"/>
    </source>
</evidence>
<organism evidence="9 10">
    <name type="scientific">Sphingobacterium haloxyli</name>
    <dbReference type="NCBI Taxonomy" id="2100533"/>
    <lineage>
        <taxon>Bacteria</taxon>
        <taxon>Pseudomonadati</taxon>
        <taxon>Bacteroidota</taxon>
        <taxon>Sphingobacteriia</taxon>
        <taxon>Sphingobacteriales</taxon>
        <taxon>Sphingobacteriaceae</taxon>
        <taxon>Sphingobacterium</taxon>
    </lineage>
</organism>
<feature type="transmembrane region" description="Helical" evidence="7">
    <location>
        <begin position="313"/>
        <end position="331"/>
    </location>
</feature>
<feature type="domain" description="Major facilitator superfamily (MFS) profile" evidence="8">
    <location>
        <begin position="23"/>
        <end position="424"/>
    </location>
</feature>
<gene>
    <name evidence="9" type="ORF">C5745_03260</name>
</gene>
<feature type="transmembrane region" description="Helical" evidence="7">
    <location>
        <begin position="240"/>
        <end position="259"/>
    </location>
</feature>
<dbReference type="Pfam" id="PF07690">
    <property type="entry name" value="MFS_1"/>
    <property type="match status" value="1"/>
</dbReference>
<dbReference type="GO" id="GO:0042128">
    <property type="term" value="P:nitrate assimilation"/>
    <property type="evidence" value="ECO:0007669"/>
    <property type="project" value="UniProtKB-KW"/>
</dbReference>
<evidence type="ECO:0000313" key="9">
    <source>
        <dbReference type="EMBL" id="PRD48970.1"/>
    </source>
</evidence>
<evidence type="ECO:0000313" key="10">
    <source>
        <dbReference type="Proteomes" id="UP000239711"/>
    </source>
</evidence>
<feature type="transmembrane region" description="Helical" evidence="7">
    <location>
        <begin position="21"/>
        <end position="39"/>
    </location>
</feature>
<dbReference type="EMBL" id="PVBQ01000002">
    <property type="protein sequence ID" value="PRD48970.1"/>
    <property type="molecule type" value="Genomic_DNA"/>
</dbReference>
<dbReference type="InterPro" id="IPR011701">
    <property type="entry name" value="MFS"/>
</dbReference>
<dbReference type="GO" id="GO:0016020">
    <property type="term" value="C:membrane"/>
    <property type="evidence" value="ECO:0007669"/>
    <property type="project" value="UniProtKB-SubCell"/>
</dbReference>
<comment type="similarity">
    <text evidence="2">Belongs to the major facilitator superfamily. Nitrate/nitrite porter (TC 2.A.1.8) family.</text>
</comment>
<feature type="transmembrane region" description="Helical" evidence="7">
    <location>
        <begin position="337"/>
        <end position="361"/>
    </location>
</feature>
<dbReference type="PANTHER" id="PTHR23515">
    <property type="entry name" value="HIGH-AFFINITY NITRATE TRANSPORTER 2.3"/>
    <property type="match status" value="1"/>
</dbReference>
<dbReference type="AlphaFoldDB" id="A0A2S9J890"/>
<keyword evidence="5" id="KW-0534">Nitrate assimilation</keyword>
<dbReference type="InterPro" id="IPR020846">
    <property type="entry name" value="MFS_dom"/>
</dbReference>
<feature type="transmembrane region" description="Helical" evidence="7">
    <location>
        <begin position="184"/>
        <end position="205"/>
    </location>
</feature>
<dbReference type="InterPro" id="IPR044772">
    <property type="entry name" value="NO3_transporter"/>
</dbReference>
<evidence type="ECO:0000256" key="4">
    <source>
        <dbReference type="ARBA" id="ARBA00022989"/>
    </source>
</evidence>
<evidence type="ECO:0000256" key="3">
    <source>
        <dbReference type="ARBA" id="ARBA00022692"/>
    </source>
</evidence>
<accession>A0A2S9J890</accession>
<comment type="caution">
    <text evidence="9">The sequence shown here is derived from an EMBL/GenBank/DDBJ whole genome shotgun (WGS) entry which is preliminary data.</text>
</comment>
<keyword evidence="3 7" id="KW-0812">Transmembrane</keyword>
<proteinExistence type="inferred from homology"/>
<feature type="transmembrane region" description="Helical" evidence="7">
    <location>
        <begin position="153"/>
        <end position="178"/>
    </location>
</feature>
<dbReference type="Gene3D" id="1.20.1250.20">
    <property type="entry name" value="MFS general substrate transporter like domains"/>
    <property type="match status" value="2"/>
</dbReference>
<name>A0A2S9J890_9SPHI</name>
<dbReference type="PROSITE" id="PS50850">
    <property type="entry name" value="MFS"/>
    <property type="match status" value="1"/>
</dbReference>
<protein>
    <submittedName>
        <fullName evidence="9">MFS transporter</fullName>
    </submittedName>
</protein>
<dbReference type="RefSeq" id="WP_105715535.1">
    <property type="nucleotide sequence ID" value="NZ_PVBQ01000002.1"/>
</dbReference>
<dbReference type="GO" id="GO:0015112">
    <property type="term" value="F:nitrate transmembrane transporter activity"/>
    <property type="evidence" value="ECO:0007669"/>
    <property type="project" value="InterPro"/>
</dbReference>
<sequence length="441" mass="47647">MQKNQHPLTKLNIFSLKGVQMRTFHITWITFFFCFFGWFGAAPLMPMIRDQLNLSKSEVGNIIIASVSATIIARLLIGKLCDTLGPRLTYTILLIVGAFPVMLIGLSNDYTSFLLFRFLIGIVGASFVITQFHTSMMFAPNIVGTANAVTGGWGNLGGGVTNLVMPLIAAGFAAMGFVSEADSWRLAMVVPGIILLIMAFVYYRYTTDTPAGNFRDVEKTNISTEQKKHKGSLTDTLRDYRVWVLTLAYAACFGIEITVDNVAAMFFIDRFGTSIIMAGAMAGIFGGMNLFARALGGIVSDRVGEKFGMKGKGTLLGLLLILEGIGIALFAASGTLFFAVVSMLIFALFLKMANGCTYGIVPFINKNNIGVVSGVVGAGGNIGAMLVGFLFKSENLTYAEAFQYIGLGVVLIGLLVVVTKFHPKPATQHNIEANELDFQRS</sequence>
<dbReference type="Proteomes" id="UP000239711">
    <property type="component" value="Unassembled WGS sequence"/>
</dbReference>
<keyword evidence="4 7" id="KW-1133">Transmembrane helix</keyword>
<dbReference type="InterPro" id="IPR036259">
    <property type="entry name" value="MFS_trans_sf"/>
</dbReference>
<feature type="transmembrane region" description="Helical" evidence="7">
    <location>
        <begin position="89"/>
        <end position="107"/>
    </location>
</feature>
<feature type="transmembrane region" description="Helical" evidence="7">
    <location>
        <begin position="113"/>
        <end position="132"/>
    </location>
</feature>
<feature type="transmembrane region" description="Helical" evidence="7">
    <location>
        <begin position="368"/>
        <end position="389"/>
    </location>
</feature>
<evidence type="ECO:0000259" key="8">
    <source>
        <dbReference type="PROSITE" id="PS50850"/>
    </source>
</evidence>
<dbReference type="SUPFAM" id="SSF103473">
    <property type="entry name" value="MFS general substrate transporter"/>
    <property type="match status" value="1"/>
</dbReference>
<feature type="transmembrane region" description="Helical" evidence="7">
    <location>
        <begin position="401"/>
        <end position="419"/>
    </location>
</feature>
<comment type="subcellular location">
    <subcellularLocation>
        <location evidence="1">Membrane</location>
        <topology evidence="1">Multi-pass membrane protein</topology>
    </subcellularLocation>
</comment>
<reference evidence="9 10" key="1">
    <citation type="submission" date="2018-02" db="EMBL/GenBank/DDBJ databases">
        <title>The draft genome of Sphingobacterium sp. 5JN-11.</title>
        <authorList>
            <person name="Liu L."/>
            <person name="Li L."/>
            <person name="Liang L."/>
            <person name="Zhang X."/>
            <person name="Wang T."/>
        </authorList>
    </citation>
    <scope>NUCLEOTIDE SEQUENCE [LARGE SCALE GENOMIC DNA]</scope>
    <source>
        <strain evidence="9 10">5JN-11</strain>
    </source>
</reference>
<keyword evidence="6 7" id="KW-0472">Membrane</keyword>
<dbReference type="OrthoDB" id="9773404at2"/>
<evidence type="ECO:0000256" key="2">
    <source>
        <dbReference type="ARBA" id="ARBA00008432"/>
    </source>
</evidence>
<keyword evidence="10" id="KW-1185">Reference proteome</keyword>
<feature type="transmembrane region" description="Helical" evidence="7">
    <location>
        <begin position="59"/>
        <end position="77"/>
    </location>
</feature>
<evidence type="ECO:0000256" key="7">
    <source>
        <dbReference type="SAM" id="Phobius"/>
    </source>
</evidence>
<evidence type="ECO:0000256" key="1">
    <source>
        <dbReference type="ARBA" id="ARBA00004141"/>
    </source>
</evidence>